<dbReference type="EC" id="2.5.1.15" evidence="5"/>
<keyword evidence="12" id="KW-1185">Reference proteome</keyword>
<dbReference type="Gene3D" id="3.20.20.20">
    <property type="entry name" value="Dihydropteroate synthase-like"/>
    <property type="match status" value="1"/>
</dbReference>
<keyword evidence="7" id="KW-0479">Metal-binding</keyword>
<proteinExistence type="inferred from homology"/>
<evidence type="ECO:0000256" key="1">
    <source>
        <dbReference type="ARBA" id="ARBA00000012"/>
    </source>
</evidence>
<evidence type="ECO:0000256" key="5">
    <source>
        <dbReference type="ARBA" id="ARBA00012458"/>
    </source>
</evidence>
<evidence type="ECO:0000256" key="3">
    <source>
        <dbReference type="ARBA" id="ARBA00004763"/>
    </source>
</evidence>
<dbReference type="PANTHER" id="PTHR20941">
    <property type="entry name" value="FOLATE SYNTHESIS PROTEINS"/>
    <property type="match status" value="1"/>
</dbReference>
<accession>A0ABV8GS87</accession>
<comment type="similarity">
    <text evidence="4">Belongs to the DHPS family.</text>
</comment>
<dbReference type="NCBIfam" id="TIGR01496">
    <property type="entry name" value="DHPS"/>
    <property type="match status" value="1"/>
</dbReference>
<gene>
    <name evidence="11" type="primary">folP</name>
    <name evidence="11" type="ORF">ACFOY2_48295</name>
</gene>
<evidence type="ECO:0000256" key="9">
    <source>
        <dbReference type="ARBA" id="ARBA00022909"/>
    </source>
</evidence>
<comment type="catalytic activity">
    <reaction evidence="1">
        <text>(7,8-dihydropterin-6-yl)methyl diphosphate + 4-aminobenzoate = 7,8-dihydropteroate + diphosphate</text>
        <dbReference type="Rhea" id="RHEA:19949"/>
        <dbReference type="ChEBI" id="CHEBI:17836"/>
        <dbReference type="ChEBI" id="CHEBI:17839"/>
        <dbReference type="ChEBI" id="CHEBI:33019"/>
        <dbReference type="ChEBI" id="CHEBI:72950"/>
        <dbReference type="EC" id="2.5.1.15"/>
    </reaction>
</comment>
<comment type="cofactor">
    <cofactor evidence="2">
        <name>Mg(2+)</name>
        <dbReference type="ChEBI" id="CHEBI:18420"/>
    </cofactor>
</comment>
<evidence type="ECO:0000256" key="7">
    <source>
        <dbReference type="ARBA" id="ARBA00022723"/>
    </source>
</evidence>
<dbReference type="Pfam" id="PF00809">
    <property type="entry name" value="Pterin_bind"/>
    <property type="match status" value="1"/>
</dbReference>
<dbReference type="SUPFAM" id="SSF51717">
    <property type="entry name" value="Dihydropteroate synthetase-like"/>
    <property type="match status" value="1"/>
</dbReference>
<keyword evidence="8" id="KW-0460">Magnesium</keyword>
<comment type="caution">
    <text evidence="11">The sequence shown here is derived from an EMBL/GenBank/DDBJ whole genome shotgun (WGS) entry which is preliminary data.</text>
</comment>
<comment type="pathway">
    <text evidence="3">Cofactor biosynthesis; tetrahydrofolate biosynthesis; 7,8-dihydrofolate from 2-amino-4-hydroxy-6-hydroxymethyl-7,8-dihydropteridine diphosphate and 4-aminobenzoate: step 1/2.</text>
</comment>
<keyword evidence="9" id="KW-0289">Folate biosynthesis</keyword>
<organism evidence="11 12">
    <name type="scientific">Nonomuraea purpurea</name>
    <dbReference type="NCBI Taxonomy" id="1849276"/>
    <lineage>
        <taxon>Bacteria</taxon>
        <taxon>Bacillati</taxon>
        <taxon>Actinomycetota</taxon>
        <taxon>Actinomycetes</taxon>
        <taxon>Streptosporangiales</taxon>
        <taxon>Streptosporangiaceae</taxon>
        <taxon>Nonomuraea</taxon>
    </lineage>
</organism>
<name>A0ABV8GS87_9ACTN</name>
<dbReference type="GO" id="GO:0004156">
    <property type="term" value="F:dihydropteroate synthase activity"/>
    <property type="evidence" value="ECO:0007669"/>
    <property type="project" value="UniProtKB-EC"/>
</dbReference>
<evidence type="ECO:0000256" key="8">
    <source>
        <dbReference type="ARBA" id="ARBA00022842"/>
    </source>
</evidence>
<evidence type="ECO:0000256" key="6">
    <source>
        <dbReference type="ARBA" id="ARBA00022679"/>
    </source>
</evidence>
<dbReference type="InterPro" id="IPR000489">
    <property type="entry name" value="Pterin-binding_dom"/>
</dbReference>
<dbReference type="EMBL" id="JBHSBI010000040">
    <property type="protein sequence ID" value="MFC4015089.1"/>
    <property type="molecule type" value="Genomic_DNA"/>
</dbReference>
<dbReference type="PANTHER" id="PTHR20941:SF1">
    <property type="entry name" value="FOLIC ACID SYNTHESIS PROTEIN FOL1"/>
    <property type="match status" value="1"/>
</dbReference>
<dbReference type="PROSITE" id="PS50972">
    <property type="entry name" value="PTERIN_BINDING"/>
    <property type="match status" value="1"/>
</dbReference>
<dbReference type="Proteomes" id="UP001595851">
    <property type="component" value="Unassembled WGS sequence"/>
</dbReference>
<dbReference type="InterPro" id="IPR011005">
    <property type="entry name" value="Dihydropteroate_synth-like_sf"/>
</dbReference>
<dbReference type="InterPro" id="IPR045031">
    <property type="entry name" value="DHP_synth-like"/>
</dbReference>
<dbReference type="InterPro" id="IPR006390">
    <property type="entry name" value="DHP_synth_dom"/>
</dbReference>
<reference evidence="12" key="1">
    <citation type="journal article" date="2019" name="Int. J. Syst. Evol. Microbiol.">
        <title>The Global Catalogue of Microorganisms (GCM) 10K type strain sequencing project: providing services to taxonomists for standard genome sequencing and annotation.</title>
        <authorList>
            <consortium name="The Broad Institute Genomics Platform"/>
            <consortium name="The Broad Institute Genome Sequencing Center for Infectious Disease"/>
            <person name="Wu L."/>
            <person name="Ma J."/>
        </authorList>
    </citation>
    <scope>NUCLEOTIDE SEQUENCE [LARGE SCALE GENOMIC DNA]</scope>
    <source>
        <strain evidence="12">TBRC 1276</strain>
    </source>
</reference>
<evidence type="ECO:0000256" key="4">
    <source>
        <dbReference type="ARBA" id="ARBA00009503"/>
    </source>
</evidence>
<evidence type="ECO:0000256" key="2">
    <source>
        <dbReference type="ARBA" id="ARBA00001946"/>
    </source>
</evidence>
<evidence type="ECO:0000313" key="12">
    <source>
        <dbReference type="Proteomes" id="UP001595851"/>
    </source>
</evidence>
<sequence>MQAYYPEVVAPVRRVGSREFDFARHIVVMGIVNRTPNSGLDPNRSMEVREAVGRAEQALREGAEWIDVGGRAFRSDQPPLPAAEEIDRVVPVIRGIRELGSDAVISVDTHLPEVAEASYKAGADVINDTNGLRTPGMAGLIAEAGLSVVITHSLGGPGQKVERPTYGDVVSEVREFLRQRVDFALGSGIQPEKIFIDPGHDLNKNTDDSNVISRRLAEITDLGYPTLVACSNKHFIRESLGVGRDSEELRIGTIAANTLCVYQGARIVRVHDVGPNVAAMQAAESLLGLTER</sequence>
<keyword evidence="6 11" id="KW-0808">Transferase</keyword>
<dbReference type="RefSeq" id="WP_379534908.1">
    <property type="nucleotide sequence ID" value="NZ_JBHSBI010000040.1"/>
</dbReference>
<evidence type="ECO:0000259" key="10">
    <source>
        <dbReference type="PROSITE" id="PS50972"/>
    </source>
</evidence>
<protein>
    <recommendedName>
        <fullName evidence="5">dihydropteroate synthase</fullName>
        <ecNumber evidence="5">2.5.1.15</ecNumber>
    </recommendedName>
</protein>
<evidence type="ECO:0000313" key="11">
    <source>
        <dbReference type="EMBL" id="MFC4015089.1"/>
    </source>
</evidence>
<feature type="domain" description="Pterin-binding" evidence="10">
    <location>
        <begin position="26"/>
        <end position="281"/>
    </location>
</feature>